<keyword evidence="1" id="KW-0812">Transmembrane</keyword>
<name>A0A2P5CSB5_PARAD</name>
<feature type="non-terminal residue" evidence="2">
    <location>
        <position position="1"/>
    </location>
</feature>
<evidence type="ECO:0000313" key="3">
    <source>
        <dbReference type="Proteomes" id="UP000237105"/>
    </source>
</evidence>
<evidence type="ECO:0000313" key="2">
    <source>
        <dbReference type="EMBL" id="PON63876.1"/>
    </source>
</evidence>
<feature type="transmembrane region" description="Helical" evidence="1">
    <location>
        <begin position="29"/>
        <end position="46"/>
    </location>
</feature>
<protein>
    <submittedName>
        <fullName evidence="2">Uncharacterized protein</fullName>
    </submittedName>
</protein>
<feature type="non-terminal residue" evidence="2">
    <location>
        <position position="65"/>
    </location>
</feature>
<reference evidence="3" key="1">
    <citation type="submission" date="2016-06" db="EMBL/GenBank/DDBJ databases">
        <title>Parallel loss of symbiosis genes in relatives of nitrogen-fixing non-legume Parasponia.</title>
        <authorList>
            <person name="Van Velzen R."/>
            <person name="Holmer R."/>
            <person name="Bu F."/>
            <person name="Rutten L."/>
            <person name="Van Zeijl A."/>
            <person name="Liu W."/>
            <person name="Santuari L."/>
            <person name="Cao Q."/>
            <person name="Sharma T."/>
            <person name="Shen D."/>
            <person name="Roswanjaya Y."/>
            <person name="Wardhani T."/>
            <person name="Kalhor M.S."/>
            <person name="Jansen J."/>
            <person name="Van den Hoogen J."/>
            <person name="Gungor B."/>
            <person name="Hartog M."/>
            <person name="Hontelez J."/>
            <person name="Verver J."/>
            <person name="Yang W.-C."/>
            <person name="Schijlen E."/>
            <person name="Repin R."/>
            <person name="Schilthuizen M."/>
            <person name="Schranz E."/>
            <person name="Heidstra R."/>
            <person name="Miyata K."/>
            <person name="Fedorova E."/>
            <person name="Kohlen W."/>
            <person name="Bisseling T."/>
            <person name="Smit S."/>
            <person name="Geurts R."/>
        </authorList>
    </citation>
    <scope>NUCLEOTIDE SEQUENCE [LARGE SCALE GENOMIC DNA]</scope>
    <source>
        <strain evidence="3">cv. WU1-14</strain>
    </source>
</reference>
<dbReference type="EMBL" id="JXTB01000100">
    <property type="protein sequence ID" value="PON63876.1"/>
    <property type="molecule type" value="Genomic_DNA"/>
</dbReference>
<evidence type="ECO:0000256" key="1">
    <source>
        <dbReference type="SAM" id="Phobius"/>
    </source>
</evidence>
<organism evidence="2 3">
    <name type="scientific">Parasponia andersonii</name>
    <name type="common">Sponia andersonii</name>
    <dbReference type="NCBI Taxonomy" id="3476"/>
    <lineage>
        <taxon>Eukaryota</taxon>
        <taxon>Viridiplantae</taxon>
        <taxon>Streptophyta</taxon>
        <taxon>Embryophyta</taxon>
        <taxon>Tracheophyta</taxon>
        <taxon>Spermatophyta</taxon>
        <taxon>Magnoliopsida</taxon>
        <taxon>eudicotyledons</taxon>
        <taxon>Gunneridae</taxon>
        <taxon>Pentapetalae</taxon>
        <taxon>rosids</taxon>
        <taxon>fabids</taxon>
        <taxon>Rosales</taxon>
        <taxon>Cannabaceae</taxon>
        <taxon>Parasponia</taxon>
    </lineage>
</organism>
<keyword evidence="1" id="KW-0472">Membrane</keyword>
<gene>
    <name evidence="2" type="ORF">PanWU01x14_128530</name>
</gene>
<sequence length="65" mass="7445">EDRRGASQVLLLIRALRQGRNSHRVLRRLLLPLSLISISTALRVLLRTFRLLRLQGVRVGMDMAV</sequence>
<proteinExistence type="predicted"/>
<keyword evidence="1" id="KW-1133">Transmembrane helix</keyword>
<comment type="caution">
    <text evidence="2">The sequence shown here is derived from an EMBL/GenBank/DDBJ whole genome shotgun (WGS) entry which is preliminary data.</text>
</comment>
<dbReference type="Proteomes" id="UP000237105">
    <property type="component" value="Unassembled WGS sequence"/>
</dbReference>
<dbReference type="AlphaFoldDB" id="A0A2P5CSB5"/>
<keyword evidence="3" id="KW-1185">Reference proteome</keyword>
<accession>A0A2P5CSB5</accession>